<evidence type="ECO:0000313" key="4">
    <source>
        <dbReference type="Proteomes" id="UP001152622"/>
    </source>
</evidence>
<organism evidence="3 4">
    <name type="scientific">Synaphobranchus kaupii</name>
    <name type="common">Kaup's arrowtooth eel</name>
    <dbReference type="NCBI Taxonomy" id="118154"/>
    <lineage>
        <taxon>Eukaryota</taxon>
        <taxon>Metazoa</taxon>
        <taxon>Chordata</taxon>
        <taxon>Craniata</taxon>
        <taxon>Vertebrata</taxon>
        <taxon>Euteleostomi</taxon>
        <taxon>Actinopterygii</taxon>
        <taxon>Neopterygii</taxon>
        <taxon>Teleostei</taxon>
        <taxon>Anguilliformes</taxon>
        <taxon>Synaphobranchidae</taxon>
        <taxon>Synaphobranchus</taxon>
    </lineage>
</organism>
<feature type="compositionally biased region" description="Basic and acidic residues" evidence="1">
    <location>
        <begin position="429"/>
        <end position="444"/>
    </location>
</feature>
<dbReference type="PANTHER" id="PTHR47331:SF5">
    <property type="entry name" value="RIBONUCLEASE H"/>
    <property type="match status" value="1"/>
</dbReference>
<gene>
    <name evidence="3" type="ORF">SKAU_G00190150</name>
</gene>
<proteinExistence type="predicted"/>
<accession>A0A9Q1FDF2</accession>
<feature type="domain" description="Integrase zinc-binding" evidence="2">
    <location>
        <begin position="463"/>
        <end position="503"/>
    </location>
</feature>
<name>A0A9Q1FDF2_SYNKA</name>
<dbReference type="Gene3D" id="3.10.10.10">
    <property type="entry name" value="HIV Type 1 Reverse Transcriptase, subunit A, domain 1"/>
    <property type="match status" value="1"/>
</dbReference>
<dbReference type="InterPro" id="IPR043128">
    <property type="entry name" value="Rev_trsase/Diguanyl_cyclase"/>
</dbReference>
<dbReference type="AlphaFoldDB" id="A0A9Q1FDF2"/>
<comment type="caution">
    <text evidence="3">The sequence shown here is derived from an EMBL/GenBank/DDBJ whole genome shotgun (WGS) entry which is preliminary data.</text>
</comment>
<dbReference type="OrthoDB" id="10056126at2759"/>
<dbReference type="EMBL" id="JAINUF010000006">
    <property type="protein sequence ID" value="KAJ8356221.1"/>
    <property type="molecule type" value="Genomic_DNA"/>
</dbReference>
<feature type="region of interest" description="Disordered" evidence="1">
    <location>
        <begin position="425"/>
        <end position="451"/>
    </location>
</feature>
<dbReference type="Pfam" id="PF17921">
    <property type="entry name" value="Integrase_H2C2"/>
    <property type="match status" value="1"/>
</dbReference>
<keyword evidence="4" id="KW-1185">Reference proteome</keyword>
<dbReference type="Pfam" id="PF05380">
    <property type="entry name" value="Peptidase_A17"/>
    <property type="match status" value="1"/>
</dbReference>
<sequence>MNDRLLPGPSLGLSLLGVLLRFRQHQVAVSGDICSMFHQVRLLPEDRSLLRFIWRDLSCEDPPDVYEWQVLPFGTMSSPCCTIFALQQHARNHQDDFPDTLQSVQQSFYVENCLESFPTIPAASERVNQLRTLLAEGGFNLRQWASNQPTVIAHLPPDARSSATEQWLNQNRIDPLEPTLGLRWNCADTLGYQYRPIEHASLTMRTAYQALASQYDPLGFIVLFTTHAKVLIQQLWSKQRGWDDPDLPTVLRHAWETWENKLQHLIRVSVPRCYSPVPVVGTNSEYDLHVFCDASERAYGTVAYLTVLRGDGIHTSFVMARSRVAPKRQQSMPRLELCAALAGAQLAKLVETEMTLTIRQTTLWSDSTTVLEWLQSDSCKFKVFVGIRVSEIQELTDRQAWRYVDTQNNPADDLTRVGLLNSHAPSGREAAKTAEPNRGRDPSHCARPKAPSNALIKDRDERLLHPGTERVYAEIRRQYWILRGRQAIRHHQLKCPSCQRWRAQPKVPQMADLPPQRLRLLCPPFYSTGVDCFGPYLVKIVRRTSRIFKCLTTRAVHLELLNSMDVDAFLLALRRFIAR</sequence>
<dbReference type="InterPro" id="IPR043502">
    <property type="entry name" value="DNA/RNA_pol_sf"/>
</dbReference>
<dbReference type="SUPFAM" id="SSF56672">
    <property type="entry name" value="DNA/RNA polymerases"/>
    <property type="match status" value="1"/>
</dbReference>
<dbReference type="PANTHER" id="PTHR47331">
    <property type="entry name" value="PHD-TYPE DOMAIN-CONTAINING PROTEIN"/>
    <property type="match status" value="1"/>
</dbReference>
<evidence type="ECO:0000256" key="1">
    <source>
        <dbReference type="SAM" id="MobiDB-lite"/>
    </source>
</evidence>
<evidence type="ECO:0000259" key="2">
    <source>
        <dbReference type="Pfam" id="PF17921"/>
    </source>
</evidence>
<evidence type="ECO:0000313" key="3">
    <source>
        <dbReference type="EMBL" id="KAJ8356221.1"/>
    </source>
</evidence>
<dbReference type="InterPro" id="IPR041588">
    <property type="entry name" value="Integrase_H2C2"/>
</dbReference>
<protein>
    <recommendedName>
        <fullName evidence="2">Integrase zinc-binding domain-containing protein</fullName>
    </recommendedName>
</protein>
<dbReference type="Gene3D" id="3.30.70.270">
    <property type="match status" value="1"/>
</dbReference>
<dbReference type="Proteomes" id="UP001152622">
    <property type="component" value="Chromosome 6"/>
</dbReference>
<dbReference type="InterPro" id="IPR008042">
    <property type="entry name" value="Retrotrans_Pao"/>
</dbReference>
<reference evidence="3" key="1">
    <citation type="journal article" date="2023" name="Science">
        <title>Genome structures resolve the early diversification of teleost fishes.</title>
        <authorList>
            <person name="Parey E."/>
            <person name="Louis A."/>
            <person name="Montfort J."/>
            <person name="Bouchez O."/>
            <person name="Roques C."/>
            <person name="Iampietro C."/>
            <person name="Lluch J."/>
            <person name="Castinel A."/>
            <person name="Donnadieu C."/>
            <person name="Desvignes T."/>
            <person name="Floi Bucao C."/>
            <person name="Jouanno E."/>
            <person name="Wen M."/>
            <person name="Mejri S."/>
            <person name="Dirks R."/>
            <person name="Jansen H."/>
            <person name="Henkel C."/>
            <person name="Chen W.J."/>
            <person name="Zahm M."/>
            <person name="Cabau C."/>
            <person name="Klopp C."/>
            <person name="Thompson A.W."/>
            <person name="Robinson-Rechavi M."/>
            <person name="Braasch I."/>
            <person name="Lecointre G."/>
            <person name="Bobe J."/>
            <person name="Postlethwait J.H."/>
            <person name="Berthelot C."/>
            <person name="Roest Crollius H."/>
            <person name="Guiguen Y."/>
        </authorList>
    </citation>
    <scope>NUCLEOTIDE SEQUENCE</scope>
    <source>
        <strain evidence="3">WJC10195</strain>
    </source>
</reference>